<comment type="caution">
    <text evidence="2">The sequence shown here is derived from an EMBL/GenBank/DDBJ whole genome shotgun (WGS) entry which is preliminary data.</text>
</comment>
<dbReference type="VEuPathDB" id="VectorBase:RSAN_036604"/>
<feature type="region of interest" description="Disordered" evidence="1">
    <location>
        <begin position="245"/>
        <end position="265"/>
    </location>
</feature>
<reference evidence="2" key="1">
    <citation type="journal article" date="2020" name="Cell">
        <title>Large-Scale Comparative Analyses of Tick Genomes Elucidate Their Genetic Diversity and Vector Capacities.</title>
        <authorList>
            <consortium name="Tick Genome and Microbiome Consortium (TIGMIC)"/>
            <person name="Jia N."/>
            <person name="Wang J."/>
            <person name="Shi W."/>
            <person name="Du L."/>
            <person name="Sun Y."/>
            <person name="Zhan W."/>
            <person name="Jiang J.F."/>
            <person name="Wang Q."/>
            <person name="Zhang B."/>
            <person name="Ji P."/>
            <person name="Bell-Sakyi L."/>
            <person name="Cui X.M."/>
            <person name="Yuan T.T."/>
            <person name="Jiang B.G."/>
            <person name="Yang W.F."/>
            <person name="Lam T.T."/>
            <person name="Chang Q.C."/>
            <person name="Ding S.J."/>
            <person name="Wang X.J."/>
            <person name="Zhu J.G."/>
            <person name="Ruan X.D."/>
            <person name="Zhao L."/>
            <person name="Wei J.T."/>
            <person name="Ye R.Z."/>
            <person name="Que T.C."/>
            <person name="Du C.H."/>
            <person name="Zhou Y.H."/>
            <person name="Cheng J.X."/>
            <person name="Dai P.F."/>
            <person name="Guo W.B."/>
            <person name="Han X.H."/>
            <person name="Huang E.J."/>
            <person name="Li L.F."/>
            <person name="Wei W."/>
            <person name="Gao Y.C."/>
            <person name="Liu J.Z."/>
            <person name="Shao H.Z."/>
            <person name="Wang X."/>
            <person name="Wang C.C."/>
            <person name="Yang T.C."/>
            <person name="Huo Q.B."/>
            <person name="Li W."/>
            <person name="Chen H.Y."/>
            <person name="Chen S.E."/>
            <person name="Zhou L.G."/>
            <person name="Ni X.B."/>
            <person name="Tian J.H."/>
            <person name="Sheng Y."/>
            <person name="Liu T."/>
            <person name="Pan Y.S."/>
            <person name="Xia L.Y."/>
            <person name="Li J."/>
            <person name="Zhao F."/>
            <person name="Cao W.C."/>
        </authorList>
    </citation>
    <scope>NUCLEOTIDE SEQUENCE</scope>
    <source>
        <strain evidence="2">Rsan-2018</strain>
    </source>
</reference>
<organism evidence="2 3">
    <name type="scientific">Rhipicephalus sanguineus</name>
    <name type="common">Brown dog tick</name>
    <name type="synonym">Ixodes sanguineus</name>
    <dbReference type="NCBI Taxonomy" id="34632"/>
    <lineage>
        <taxon>Eukaryota</taxon>
        <taxon>Metazoa</taxon>
        <taxon>Ecdysozoa</taxon>
        <taxon>Arthropoda</taxon>
        <taxon>Chelicerata</taxon>
        <taxon>Arachnida</taxon>
        <taxon>Acari</taxon>
        <taxon>Parasitiformes</taxon>
        <taxon>Ixodida</taxon>
        <taxon>Ixodoidea</taxon>
        <taxon>Ixodidae</taxon>
        <taxon>Rhipicephalinae</taxon>
        <taxon>Rhipicephalus</taxon>
        <taxon>Rhipicephalus</taxon>
    </lineage>
</organism>
<evidence type="ECO:0000313" key="2">
    <source>
        <dbReference type="EMBL" id="KAH7935597.1"/>
    </source>
</evidence>
<evidence type="ECO:0000313" key="3">
    <source>
        <dbReference type="Proteomes" id="UP000821837"/>
    </source>
</evidence>
<dbReference type="VEuPathDB" id="VectorBase:RSAN_038883"/>
<evidence type="ECO:0000256" key="1">
    <source>
        <dbReference type="SAM" id="MobiDB-lite"/>
    </source>
</evidence>
<reference evidence="2" key="2">
    <citation type="submission" date="2021-09" db="EMBL/GenBank/DDBJ databases">
        <authorList>
            <person name="Jia N."/>
            <person name="Wang J."/>
            <person name="Shi W."/>
            <person name="Du L."/>
            <person name="Sun Y."/>
            <person name="Zhan W."/>
            <person name="Jiang J."/>
            <person name="Wang Q."/>
            <person name="Zhang B."/>
            <person name="Ji P."/>
            <person name="Sakyi L.B."/>
            <person name="Cui X."/>
            <person name="Yuan T."/>
            <person name="Jiang B."/>
            <person name="Yang W."/>
            <person name="Lam T.T.-Y."/>
            <person name="Chang Q."/>
            <person name="Ding S."/>
            <person name="Wang X."/>
            <person name="Zhu J."/>
            <person name="Ruan X."/>
            <person name="Zhao L."/>
            <person name="Wei J."/>
            <person name="Que T."/>
            <person name="Du C."/>
            <person name="Cheng J."/>
            <person name="Dai P."/>
            <person name="Han X."/>
            <person name="Huang E."/>
            <person name="Gao Y."/>
            <person name="Liu J."/>
            <person name="Shao H."/>
            <person name="Ye R."/>
            <person name="Li L."/>
            <person name="Wei W."/>
            <person name="Wang X."/>
            <person name="Wang C."/>
            <person name="Huo Q."/>
            <person name="Li W."/>
            <person name="Guo W."/>
            <person name="Chen H."/>
            <person name="Chen S."/>
            <person name="Zhou L."/>
            <person name="Zhou L."/>
            <person name="Ni X."/>
            <person name="Tian J."/>
            <person name="Zhou Y."/>
            <person name="Sheng Y."/>
            <person name="Liu T."/>
            <person name="Pan Y."/>
            <person name="Xia L."/>
            <person name="Li J."/>
            <person name="Zhao F."/>
            <person name="Cao W."/>
        </authorList>
    </citation>
    <scope>NUCLEOTIDE SEQUENCE</scope>
    <source>
        <strain evidence="2">Rsan-2018</strain>
        <tissue evidence="2">Larvae</tissue>
    </source>
</reference>
<name>A0A9D4SNC6_RHISA</name>
<evidence type="ECO:0008006" key="4">
    <source>
        <dbReference type="Google" id="ProtNLM"/>
    </source>
</evidence>
<sequence length="460" mass="51639">MRGDLVPHSGGTHIRSVAYFPAVVTGFDAIPERVYDVRGAPVSYVVPAGRARCHRQNLHNMSGLPKAPSSDDIDALISGTSRPNGDRVAATQSNIESVGRRQGPSVRHATGPDVCRDLRQWLEFWDHYSATIHENTELPPIEKFKYLLTYLTGAAKRAIEGIRLADNNYEIAELLVNEHIDQLLALSPVRSSKEVEKLRVLHDTVRFRVSALEGLGVPPEQYTVVLHRVLMRCLPEDLAIMYRQKKEESTRGTNASTEPTPPEARTHKATDILAFLKSQVEVRCDCCDGIPTAANSVLAYCATAELTTSQHVRPTWPSKRKEPGAERRNHVAKFCRVSRNLTCNKCPTPTPNDPLRIVTRCRTDRFSRTTEQLVTVWNYFPDSKPRLQLRLGNPDDISIVIGSDAYWKVATGSIDRLNEELTAVETEQARLTRLQRLVPSSRRLVSSATNRLVAPRHDWY</sequence>
<dbReference type="Pfam" id="PF03564">
    <property type="entry name" value="DUF1759"/>
    <property type="match status" value="1"/>
</dbReference>
<dbReference type="VEuPathDB" id="VectorBase:RSAN_044253"/>
<proteinExistence type="predicted"/>
<accession>A0A9D4SNC6</accession>
<dbReference type="InterPro" id="IPR005312">
    <property type="entry name" value="DUF1759"/>
</dbReference>
<keyword evidence="3" id="KW-1185">Reference proteome</keyword>
<dbReference type="Proteomes" id="UP000821837">
    <property type="component" value="Unassembled WGS sequence"/>
</dbReference>
<dbReference type="EMBL" id="JABSTV010001255">
    <property type="protein sequence ID" value="KAH7935597.1"/>
    <property type="molecule type" value="Genomic_DNA"/>
</dbReference>
<dbReference type="AlphaFoldDB" id="A0A9D4SNC6"/>
<protein>
    <recommendedName>
        <fullName evidence="4">Tick transposon</fullName>
    </recommendedName>
</protein>
<gene>
    <name evidence="2" type="ORF">HPB52_010336</name>
</gene>